<dbReference type="EMBL" id="CYZU01000011">
    <property type="protein sequence ID" value="CUO19746.1"/>
    <property type="molecule type" value="Genomic_DNA"/>
</dbReference>
<dbReference type="RefSeq" id="WP_050641297.1">
    <property type="nucleotide sequence ID" value="NZ_CABKUE010000009.1"/>
</dbReference>
<organism evidence="2 3">
    <name type="scientific">Faecalicatena contorta</name>
    <dbReference type="NCBI Taxonomy" id="39482"/>
    <lineage>
        <taxon>Bacteria</taxon>
        <taxon>Bacillati</taxon>
        <taxon>Bacillota</taxon>
        <taxon>Clostridia</taxon>
        <taxon>Lachnospirales</taxon>
        <taxon>Lachnospiraceae</taxon>
        <taxon>Faecalicatena</taxon>
    </lineage>
</organism>
<dbReference type="AlphaFoldDB" id="A0A174D777"/>
<name>A0A174D777_9FIRM</name>
<evidence type="ECO:0000256" key="1">
    <source>
        <dbReference type="SAM" id="Phobius"/>
    </source>
</evidence>
<sequence>MKKIINGIFIALGFFFVGLGVVGIILPLLPATPFLILAAVCFARGSEKFHTWFLSTIMYQKYVEPAVNKKEMEKAAKKKALGTLCLIFTISFLIVPVWQAKAVILAVALFHIYYFTFKIKTAKSENREIAVNE</sequence>
<dbReference type="InterPro" id="IPR007401">
    <property type="entry name" value="DUF454"/>
</dbReference>
<dbReference type="Pfam" id="PF04304">
    <property type="entry name" value="DUF454"/>
    <property type="match status" value="1"/>
</dbReference>
<dbReference type="PANTHER" id="PTHR35813:SF1">
    <property type="entry name" value="INNER MEMBRANE PROTEIN YBAN"/>
    <property type="match status" value="1"/>
</dbReference>
<keyword evidence="1" id="KW-1133">Transmembrane helix</keyword>
<keyword evidence="1" id="KW-0812">Transmembrane</keyword>
<dbReference type="PIRSF" id="PIRSF016789">
    <property type="entry name" value="DUF454"/>
    <property type="match status" value="1"/>
</dbReference>
<proteinExistence type="predicted"/>
<evidence type="ECO:0000313" key="3">
    <source>
        <dbReference type="Proteomes" id="UP000095544"/>
    </source>
</evidence>
<evidence type="ECO:0000313" key="2">
    <source>
        <dbReference type="EMBL" id="CUO19746.1"/>
    </source>
</evidence>
<protein>
    <submittedName>
        <fullName evidence="2">Inner membrane protein ybaN</fullName>
    </submittedName>
</protein>
<feature type="transmembrane region" description="Helical" evidence="1">
    <location>
        <begin position="7"/>
        <end position="29"/>
    </location>
</feature>
<keyword evidence="1" id="KW-0472">Membrane</keyword>
<reference evidence="2 3" key="1">
    <citation type="submission" date="2015-09" db="EMBL/GenBank/DDBJ databases">
        <authorList>
            <consortium name="Pathogen Informatics"/>
        </authorList>
    </citation>
    <scope>NUCLEOTIDE SEQUENCE [LARGE SCALE GENOMIC DNA]</scope>
    <source>
        <strain evidence="2 3">2789STDY5834876</strain>
    </source>
</reference>
<dbReference type="STRING" id="39482.ERS852491_01536"/>
<feature type="transmembrane region" description="Helical" evidence="1">
    <location>
        <begin position="103"/>
        <end position="119"/>
    </location>
</feature>
<dbReference type="PANTHER" id="PTHR35813">
    <property type="entry name" value="INNER MEMBRANE PROTEIN YBAN"/>
    <property type="match status" value="1"/>
</dbReference>
<dbReference type="Proteomes" id="UP000095544">
    <property type="component" value="Unassembled WGS sequence"/>
</dbReference>
<dbReference type="GO" id="GO:0005886">
    <property type="term" value="C:plasma membrane"/>
    <property type="evidence" value="ECO:0007669"/>
    <property type="project" value="TreeGrafter"/>
</dbReference>
<accession>A0A174D777</accession>
<gene>
    <name evidence="2" type="primary">ybaN</name>
    <name evidence="2" type="ORF">ERS852491_01536</name>
</gene>